<reference evidence="4" key="1">
    <citation type="journal article" date="2019" name="Int. J. Syst. Evol. Microbiol.">
        <title>The Global Catalogue of Microorganisms (GCM) 10K type strain sequencing project: providing services to taxonomists for standard genome sequencing and annotation.</title>
        <authorList>
            <consortium name="The Broad Institute Genomics Platform"/>
            <consortium name="The Broad Institute Genome Sequencing Center for Infectious Disease"/>
            <person name="Wu L."/>
            <person name="Ma J."/>
        </authorList>
    </citation>
    <scope>NUCLEOTIDE SEQUENCE [LARGE SCALE GENOMIC DNA]</scope>
    <source>
        <strain evidence="4">JCM 17917</strain>
    </source>
</reference>
<dbReference type="EMBL" id="BAABGX010000002">
    <property type="protein sequence ID" value="GAA4304360.1"/>
    <property type="molecule type" value="Genomic_DNA"/>
</dbReference>
<dbReference type="Pfam" id="PF04264">
    <property type="entry name" value="YceI"/>
    <property type="match status" value="1"/>
</dbReference>
<dbReference type="PANTHER" id="PTHR34406">
    <property type="entry name" value="PROTEIN YCEI"/>
    <property type="match status" value="1"/>
</dbReference>
<protein>
    <submittedName>
        <fullName evidence="3">YceI family protein</fullName>
    </submittedName>
</protein>
<dbReference type="InterPro" id="IPR007372">
    <property type="entry name" value="Lipid/polyisoprenoid-bd_YceI"/>
</dbReference>
<keyword evidence="4" id="KW-1185">Reference proteome</keyword>
<evidence type="ECO:0000313" key="3">
    <source>
        <dbReference type="EMBL" id="GAA4304360.1"/>
    </source>
</evidence>
<sequence length="235" mass="25279">MKKTLLSVLVAASVGATAFTTLAPAKHEASAPAKAAVAIQTFKVVTSESKLGWIGRKVTGEHNGDLKLTSGTILFDRNALRGGSFVMDMTSITCNDLQGNSNKNLVNHLKADDFFAVDKYPTANFLITNIAPKANAKVGSTNFIVTGNLTIKGITNEIVFPAAVWVKKGVATATGTLKFDRTKFDIKFRSGNFFENLGDKTIQDDIELKINLVAKEEVVTKVKKEKAGKEKVAKS</sequence>
<dbReference type="PANTHER" id="PTHR34406:SF1">
    <property type="entry name" value="PROTEIN YCEI"/>
    <property type="match status" value="1"/>
</dbReference>
<keyword evidence="1" id="KW-0732">Signal</keyword>
<feature type="domain" description="Lipid/polyisoprenoid-binding YceI-like" evidence="2">
    <location>
        <begin position="41"/>
        <end position="215"/>
    </location>
</feature>
<dbReference type="SUPFAM" id="SSF101874">
    <property type="entry name" value="YceI-like"/>
    <property type="match status" value="1"/>
</dbReference>
<dbReference type="RefSeq" id="WP_345164762.1">
    <property type="nucleotide sequence ID" value="NZ_BAABGX010000002.1"/>
</dbReference>
<evidence type="ECO:0000259" key="2">
    <source>
        <dbReference type="SMART" id="SM00867"/>
    </source>
</evidence>
<evidence type="ECO:0000313" key="4">
    <source>
        <dbReference type="Proteomes" id="UP001501844"/>
    </source>
</evidence>
<dbReference type="Proteomes" id="UP001501844">
    <property type="component" value="Unassembled WGS sequence"/>
</dbReference>
<feature type="signal peptide" evidence="1">
    <location>
        <begin position="1"/>
        <end position="18"/>
    </location>
</feature>
<comment type="caution">
    <text evidence="3">The sequence shown here is derived from an EMBL/GenBank/DDBJ whole genome shotgun (WGS) entry which is preliminary data.</text>
</comment>
<accession>A0ABP8FIK3</accession>
<evidence type="ECO:0000256" key="1">
    <source>
        <dbReference type="SAM" id="SignalP"/>
    </source>
</evidence>
<feature type="chain" id="PRO_5046850661" evidence="1">
    <location>
        <begin position="19"/>
        <end position="235"/>
    </location>
</feature>
<name>A0ABP8FIK3_9BACT</name>
<proteinExistence type="predicted"/>
<gene>
    <name evidence="3" type="ORF">GCM10023183_17620</name>
</gene>
<organism evidence="3 4">
    <name type="scientific">Nibribacter koreensis</name>
    <dbReference type="NCBI Taxonomy" id="1084519"/>
    <lineage>
        <taxon>Bacteria</taxon>
        <taxon>Pseudomonadati</taxon>
        <taxon>Bacteroidota</taxon>
        <taxon>Cytophagia</taxon>
        <taxon>Cytophagales</taxon>
        <taxon>Hymenobacteraceae</taxon>
        <taxon>Nibribacter</taxon>
    </lineage>
</organism>
<dbReference type="Gene3D" id="2.40.128.110">
    <property type="entry name" value="Lipid/polyisoprenoid-binding, YceI-like"/>
    <property type="match status" value="1"/>
</dbReference>
<dbReference type="InterPro" id="IPR036761">
    <property type="entry name" value="TTHA0802/YceI-like_sf"/>
</dbReference>
<dbReference type="SMART" id="SM00867">
    <property type="entry name" value="YceI"/>
    <property type="match status" value="1"/>
</dbReference>